<accession>A0A5B8LRY6</accession>
<dbReference type="KEGG" id="dea:FPZ08_07715"/>
<reference evidence="2 3" key="1">
    <citation type="submission" date="2019-07" db="EMBL/GenBank/DDBJ databases">
        <title>Full genome sequence of Devosia sp. Gsoil 520.</title>
        <authorList>
            <person name="Im W.-T."/>
        </authorList>
    </citation>
    <scope>NUCLEOTIDE SEQUENCE [LARGE SCALE GENOMIC DNA]</scope>
    <source>
        <strain evidence="2 3">Gsoil 520</strain>
    </source>
</reference>
<feature type="chain" id="PRO_5023019004" evidence="1">
    <location>
        <begin position="23"/>
        <end position="275"/>
    </location>
</feature>
<protein>
    <submittedName>
        <fullName evidence="2">Uncharacterized protein</fullName>
    </submittedName>
</protein>
<dbReference type="OrthoDB" id="8367937at2"/>
<organism evidence="2 3">
    <name type="scientific">Devosia ginsengisoli</name>
    <dbReference type="NCBI Taxonomy" id="400770"/>
    <lineage>
        <taxon>Bacteria</taxon>
        <taxon>Pseudomonadati</taxon>
        <taxon>Pseudomonadota</taxon>
        <taxon>Alphaproteobacteria</taxon>
        <taxon>Hyphomicrobiales</taxon>
        <taxon>Devosiaceae</taxon>
        <taxon>Devosia</taxon>
    </lineage>
</organism>
<evidence type="ECO:0000313" key="3">
    <source>
        <dbReference type="Proteomes" id="UP000315364"/>
    </source>
</evidence>
<dbReference type="AlphaFoldDB" id="A0A5B8LRY6"/>
<evidence type="ECO:0000256" key="1">
    <source>
        <dbReference type="SAM" id="SignalP"/>
    </source>
</evidence>
<dbReference type="EMBL" id="CP042304">
    <property type="protein sequence ID" value="QDZ10649.1"/>
    <property type="molecule type" value="Genomic_DNA"/>
</dbReference>
<dbReference type="RefSeq" id="WP_146289435.1">
    <property type="nucleotide sequence ID" value="NZ_CP042304.1"/>
</dbReference>
<name>A0A5B8LRY6_9HYPH</name>
<feature type="signal peptide" evidence="1">
    <location>
        <begin position="1"/>
        <end position="22"/>
    </location>
</feature>
<proteinExistence type="predicted"/>
<evidence type="ECO:0000313" key="2">
    <source>
        <dbReference type="EMBL" id="QDZ10649.1"/>
    </source>
</evidence>
<keyword evidence="3" id="KW-1185">Reference proteome</keyword>
<keyword evidence="1" id="KW-0732">Signal</keyword>
<gene>
    <name evidence="2" type="ORF">FPZ08_07715</name>
</gene>
<dbReference type="Proteomes" id="UP000315364">
    <property type="component" value="Chromosome"/>
</dbReference>
<sequence>MVKPLATILVVLTLFVGPAAFAQAVSSPEPADPLPGQSGGTYADLVQLVAPGIVLDGDAYTGGHSLDIRHLAGWDEGVPLPEAGHLHISALPLDSRLVLLLDFGPTEYDVAEIAILALFDLADVPRLLDAANAGAQRWTGFFEPAHIPLGDDAGLLLTQSTHFNSSQGYATLTLTLARDGRFELIDMVSTLSENLCAYERTQSLDVKPAAAEPLADIMVVVTDETTPHAETCSDAAPEPGTNEIAVTYHWDAAAGRYTADSDAFDVLARENEARF</sequence>